<accession>A0ABS4Q947</accession>
<dbReference type="InterPro" id="IPR046373">
    <property type="entry name" value="Acyl-CoA_Oxase/DH_mid-dom_sf"/>
</dbReference>
<dbReference type="InterPro" id="IPR006091">
    <property type="entry name" value="Acyl-CoA_Oxase/DH_mid-dom"/>
</dbReference>
<proteinExistence type="predicted"/>
<evidence type="ECO:0000313" key="3">
    <source>
        <dbReference type="Proteomes" id="UP001519325"/>
    </source>
</evidence>
<dbReference type="InterPro" id="IPR009100">
    <property type="entry name" value="AcylCoA_DH/oxidase_NM_dom_sf"/>
</dbReference>
<evidence type="ECO:0000313" key="2">
    <source>
        <dbReference type="EMBL" id="MBP2188211.1"/>
    </source>
</evidence>
<protein>
    <submittedName>
        <fullName evidence="2">Alkylation response protein AidB-like acyl-CoA dehydrogenase</fullName>
    </submittedName>
</protein>
<feature type="domain" description="Acyl-CoA oxidase/dehydrogenase middle" evidence="1">
    <location>
        <begin position="81"/>
        <end position="172"/>
    </location>
</feature>
<gene>
    <name evidence="2" type="ORF">BJ987_001112</name>
</gene>
<evidence type="ECO:0000259" key="1">
    <source>
        <dbReference type="Pfam" id="PF02770"/>
    </source>
</evidence>
<keyword evidence="3" id="KW-1185">Reference proteome</keyword>
<dbReference type="Proteomes" id="UP001519325">
    <property type="component" value="Unassembled WGS sequence"/>
</dbReference>
<sequence>MNDVLEYVLTEPIAEAAPADVDQAWARHLAVAEAFRSPVDRAVAGGFAADRLGVAFLSGYQEALRKLLPEVAGADLLAVSATEEGGAHPSSIRTALVPAGDGWVVRGTKTFTTMGERARQLVVIAGTGEVVDGRPRLRAVLVAAEQPGVTVTNRPPLPMAPEIPHATVVFADAPARLLPGDGYLNFLKPFRTIEDAHVLAATLGWLVRVGRAARWPRATLQRLLASVAMVRGLDLDSPASPGVHIALGGIFAEFERLLTESEPLWQQVDAGTRERWERDRPLLATAGRVRAQRLETAWRRVAID</sequence>
<dbReference type="RefSeq" id="WP_209885308.1">
    <property type="nucleotide sequence ID" value="NZ_JAGGMR010000001.1"/>
</dbReference>
<organism evidence="2 3">
    <name type="scientific">Nocardia goodfellowii</name>
    <dbReference type="NCBI Taxonomy" id="882446"/>
    <lineage>
        <taxon>Bacteria</taxon>
        <taxon>Bacillati</taxon>
        <taxon>Actinomycetota</taxon>
        <taxon>Actinomycetes</taxon>
        <taxon>Mycobacteriales</taxon>
        <taxon>Nocardiaceae</taxon>
        <taxon>Nocardia</taxon>
    </lineage>
</organism>
<dbReference type="EMBL" id="JAGGMR010000001">
    <property type="protein sequence ID" value="MBP2188211.1"/>
    <property type="molecule type" value="Genomic_DNA"/>
</dbReference>
<reference evidence="2 3" key="1">
    <citation type="submission" date="2021-03" db="EMBL/GenBank/DDBJ databases">
        <title>Sequencing the genomes of 1000 actinobacteria strains.</title>
        <authorList>
            <person name="Klenk H.-P."/>
        </authorList>
    </citation>
    <scope>NUCLEOTIDE SEQUENCE [LARGE SCALE GENOMIC DNA]</scope>
    <source>
        <strain evidence="2 3">DSM 45516</strain>
    </source>
</reference>
<name>A0ABS4Q947_9NOCA</name>
<dbReference type="Gene3D" id="2.40.110.10">
    <property type="entry name" value="Butyryl-CoA Dehydrogenase, subunit A, domain 2"/>
    <property type="match status" value="1"/>
</dbReference>
<comment type="caution">
    <text evidence="2">The sequence shown here is derived from an EMBL/GenBank/DDBJ whole genome shotgun (WGS) entry which is preliminary data.</text>
</comment>
<dbReference type="Pfam" id="PF02770">
    <property type="entry name" value="Acyl-CoA_dh_M"/>
    <property type="match status" value="1"/>
</dbReference>
<dbReference type="SUPFAM" id="SSF56645">
    <property type="entry name" value="Acyl-CoA dehydrogenase NM domain-like"/>
    <property type="match status" value="1"/>
</dbReference>